<dbReference type="PANTHER" id="PTHR15822:SF23">
    <property type="entry name" value="ENDONUCLEASE_EXONUCLEASE_PHOSPHATASE FAMILY PROTEIN"/>
    <property type="match status" value="1"/>
</dbReference>
<dbReference type="InterPro" id="IPR051547">
    <property type="entry name" value="TDP2-like"/>
</dbReference>
<name>A0A4S4BLC6_9BACI</name>
<protein>
    <submittedName>
        <fullName evidence="3">Endonuclease</fullName>
    </submittedName>
</protein>
<dbReference type="RefSeq" id="WP_136358407.1">
    <property type="nucleotide sequence ID" value="NZ_CP046266.1"/>
</dbReference>
<gene>
    <name evidence="3" type="ORF">E6W99_23435</name>
</gene>
<proteinExistence type="predicted"/>
<dbReference type="GO" id="GO:0004519">
    <property type="term" value="F:endonuclease activity"/>
    <property type="evidence" value="ECO:0007669"/>
    <property type="project" value="UniProtKB-KW"/>
</dbReference>
<evidence type="ECO:0000256" key="1">
    <source>
        <dbReference type="ARBA" id="ARBA00022801"/>
    </source>
</evidence>
<feature type="domain" description="Endonuclease/exonuclease/phosphatase" evidence="2">
    <location>
        <begin position="19"/>
        <end position="254"/>
    </location>
</feature>
<dbReference type="Pfam" id="PF03372">
    <property type="entry name" value="Exo_endo_phos"/>
    <property type="match status" value="1"/>
</dbReference>
<dbReference type="AlphaFoldDB" id="A0A4S4BLC6"/>
<dbReference type="CDD" id="cd09079">
    <property type="entry name" value="RgfB-like"/>
    <property type="match status" value="1"/>
</dbReference>
<comment type="caution">
    <text evidence="3">The sequence shown here is derived from an EMBL/GenBank/DDBJ whole genome shotgun (WGS) entry which is preliminary data.</text>
</comment>
<keyword evidence="3" id="KW-0540">Nuclease</keyword>
<dbReference type="GO" id="GO:0016787">
    <property type="term" value="F:hydrolase activity"/>
    <property type="evidence" value="ECO:0007669"/>
    <property type="project" value="UniProtKB-KW"/>
</dbReference>
<evidence type="ECO:0000259" key="2">
    <source>
        <dbReference type="Pfam" id="PF03372"/>
    </source>
</evidence>
<dbReference type="InterPro" id="IPR036691">
    <property type="entry name" value="Endo/exonu/phosph_ase_sf"/>
</dbReference>
<evidence type="ECO:0000313" key="4">
    <source>
        <dbReference type="Proteomes" id="UP000310334"/>
    </source>
</evidence>
<dbReference type="EMBL" id="SSNT01000026">
    <property type="protein sequence ID" value="THF75565.1"/>
    <property type="molecule type" value="Genomic_DNA"/>
</dbReference>
<keyword evidence="4" id="KW-1185">Reference proteome</keyword>
<sequence>MKLLTLNCHSWQEENQIAKIKILAKTIQEKSYDVIALQEVSQLVNEQIIDGNIKKGNFGLVLLNELQKLGVADYQLVWDFSHIGYEIYEEGLAILTKHPILETYSFFVSGNKDTNYWKTRKIVGANISYHDKPIAFYSCHLGWWHDEEEPFKNQVDSLLKFVQKDEVYFLMGDFNNHAFVKGEGYDYLMSRGLYDTFNLAEEKDKGITVKGKIAGWDQNKHDLRIDFILTSQPRRIKNSNVIFNGESKSVISDHFGVEIEVELEKNDLE</sequence>
<dbReference type="Proteomes" id="UP000310334">
    <property type="component" value="Unassembled WGS sequence"/>
</dbReference>
<dbReference type="SUPFAM" id="SSF56219">
    <property type="entry name" value="DNase I-like"/>
    <property type="match status" value="1"/>
</dbReference>
<organism evidence="3 4">
    <name type="scientific">Metabacillus sediminilitoris</name>
    <dbReference type="NCBI Taxonomy" id="2567941"/>
    <lineage>
        <taxon>Bacteria</taxon>
        <taxon>Bacillati</taxon>
        <taxon>Bacillota</taxon>
        <taxon>Bacilli</taxon>
        <taxon>Bacillales</taxon>
        <taxon>Bacillaceae</taxon>
        <taxon>Metabacillus</taxon>
    </lineage>
</organism>
<dbReference type="Gene3D" id="3.60.10.10">
    <property type="entry name" value="Endonuclease/exonuclease/phosphatase"/>
    <property type="match status" value="1"/>
</dbReference>
<keyword evidence="1" id="KW-0378">Hydrolase</keyword>
<keyword evidence="3" id="KW-0255">Endonuclease</keyword>
<dbReference type="InterPro" id="IPR005135">
    <property type="entry name" value="Endo/exonuclease/phosphatase"/>
</dbReference>
<evidence type="ECO:0000313" key="3">
    <source>
        <dbReference type="EMBL" id="THF75565.1"/>
    </source>
</evidence>
<dbReference type="OrthoDB" id="9812537at2"/>
<reference evidence="3 4" key="1">
    <citation type="submission" date="2019-04" db="EMBL/GenBank/DDBJ databases">
        <title>Bacillus sediminilitoris sp. nov., isolated from a tidal flat sediment on the East China Sea.</title>
        <authorList>
            <person name="Wei Y."/>
            <person name="Mao H."/>
            <person name="Fang J."/>
        </authorList>
    </citation>
    <scope>NUCLEOTIDE SEQUENCE [LARGE SCALE GENOMIC DNA]</scope>
    <source>
        <strain evidence="3 4">DSL-17</strain>
    </source>
</reference>
<accession>A0A4S4BLC6</accession>
<dbReference type="PANTHER" id="PTHR15822">
    <property type="entry name" value="TRAF AND TNF RECEPTOR-ASSOCIATED PROTEIN"/>
    <property type="match status" value="1"/>
</dbReference>